<keyword evidence="8" id="KW-0472">Membrane</keyword>
<evidence type="ECO:0000256" key="5">
    <source>
        <dbReference type="ARBA" id="ARBA00022692"/>
    </source>
</evidence>
<proteinExistence type="inferred from homology"/>
<comment type="caution">
    <text evidence="11">The sequence shown here is derived from an EMBL/GenBank/DDBJ whole genome shotgun (WGS) entry which is preliminary data.</text>
</comment>
<evidence type="ECO:0000256" key="9">
    <source>
        <dbReference type="ARBA" id="ARBA00023180"/>
    </source>
</evidence>
<reference evidence="11 12" key="1">
    <citation type="journal article" date="2017" name="Nat. Ecol. Evol.">
        <title>Scallop genome provides insights into evolution of bilaterian karyotype and development.</title>
        <authorList>
            <person name="Wang S."/>
            <person name="Zhang J."/>
            <person name="Jiao W."/>
            <person name="Li J."/>
            <person name="Xun X."/>
            <person name="Sun Y."/>
            <person name="Guo X."/>
            <person name="Huan P."/>
            <person name="Dong B."/>
            <person name="Zhang L."/>
            <person name="Hu X."/>
            <person name="Sun X."/>
            <person name="Wang J."/>
            <person name="Zhao C."/>
            <person name="Wang Y."/>
            <person name="Wang D."/>
            <person name="Huang X."/>
            <person name="Wang R."/>
            <person name="Lv J."/>
            <person name="Li Y."/>
            <person name="Zhang Z."/>
            <person name="Liu B."/>
            <person name="Lu W."/>
            <person name="Hui Y."/>
            <person name="Liang J."/>
            <person name="Zhou Z."/>
            <person name="Hou R."/>
            <person name="Li X."/>
            <person name="Liu Y."/>
            <person name="Li H."/>
            <person name="Ning X."/>
            <person name="Lin Y."/>
            <person name="Zhao L."/>
            <person name="Xing Q."/>
            <person name="Dou J."/>
            <person name="Li Y."/>
            <person name="Mao J."/>
            <person name="Guo H."/>
            <person name="Dou H."/>
            <person name="Li T."/>
            <person name="Mu C."/>
            <person name="Jiang W."/>
            <person name="Fu Q."/>
            <person name="Fu X."/>
            <person name="Miao Y."/>
            <person name="Liu J."/>
            <person name="Yu Q."/>
            <person name="Li R."/>
            <person name="Liao H."/>
            <person name="Li X."/>
            <person name="Kong Y."/>
            <person name="Jiang Z."/>
            <person name="Chourrout D."/>
            <person name="Li R."/>
            <person name="Bao Z."/>
        </authorList>
    </citation>
    <scope>NUCLEOTIDE SEQUENCE [LARGE SCALE GENOMIC DNA]</scope>
    <source>
        <strain evidence="11 12">PY_sf001</strain>
    </source>
</reference>
<dbReference type="PANTHER" id="PTHR19297:SF185">
    <property type="entry name" value="BETA-1,3-GALACTOSYL-O-GLYCOSYL-GLYCOPROTEIN BETA-1,6-N-ACETYLGLUCOSAMINYLTRANSFERASE 3"/>
    <property type="match status" value="1"/>
</dbReference>
<keyword evidence="4 11" id="KW-0808">Transferase</keyword>
<dbReference type="GO" id="GO:0016020">
    <property type="term" value="C:membrane"/>
    <property type="evidence" value="ECO:0007669"/>
    <property type="project" value="UniProtKB-SubCell"/>
</dbReference>
<evidence type="ECO:0000256" key="10">
    <source>
        <dbReference type="ARBA" id="ARBA00038150"/>
    </source>
</evidence>
<protein>
    <submittedName>
        <fullName evidence="11">Beta-1,3-galactosyl-O-glycosyl-glycoprotein beta-1,6-N-acetylglucosaminyltransferase</fullName>
    </submittedName>
</protein>
<keyword evidence="12" id="KW-1185">Reference proteome</keyword>
<dbReference type="EMBL" id="NEDP02005537">
    <property type="protein sequence ID" value="OWF39224.1"/>
    <property type="molecule type" value="Genomic_DNA"/>
</dbReference>
<gene>
    <name evidence="11" type="ORF">KP79_PYT20317</name>
</gene>
<name>A0A210PRZ5_MIZYE</name>
<dbReference type="GO" id="GO:0008375">
    <property type="term" value="F:acetylglucosaminyltransferase activity"/>
    <property type="evidence" value="ECO:0007669"/>
    <property type="project" value="TreeGrafter"/>
</dbReference>
<keyword evidence="5" id="KW-0812">Transmembrane</keyword>
<dbReference type="PANTHER" id="PTHR19297">
    <property type="entry name" value="GLYCOSYLTRANSFERASE 14 FAMILY MEMBER"/>
    <property type="match status" value="1"/>
</dbReference>
<dbReference type="STRING" id="6573.A0A210PRZ5"/>
<keyword evidence="6" id="KW-0735">Signal-anchor</keyword>
<keyword evidence="9" id="KW-0325">Glycoprotein</keyword>
<evidence type="ECO:0000256" key="8">
    <source>
        <dbReference type="ARBA" id="ARBA00023136"/>
    </source>
</evidence>
<dbReference type="AlphaFoldDB" id="A0A210PRZ5"/>
<comment type="pathway">
    <text evidence="2">Protein modification; protein glycosylation.</text>
</comment>
<dbReference type="Pfam" id="PF02485">
    <property type="entry name" value="Branch"/>
    <property type="match status" value="1"/>
</dbReference>
<evidence type="ECO:0000313" key="11">
    <source>
        <dbReference type="EMBL" id="OWF39224.1"/>
    </source>
</evidence>
<keyword evidence="7" id="KW-1133">Transmembrane helix</keyword>
<dbReference type="InterPro" id="IPR003406">
    <property type="entry name" value="Glyco_trans_14"/>
</dbReference>
<accession>A0A210PRZ5</accession>
<evidence type="ECO:0000313" key="12">
    <source>
        <dbReference type="Proteomes" id="UP000242188"/>
    </source>
</evidence>
<comment type="similarity">
    <text evidence="10">Belongs to the glycosyltransferase 14 family.</text>
</comment>
<evidence type="ECO:0000256" key="6">
    <source>
        <dbReference type="ARBA" id="ARBA00022968"/>
    </source>
</evidence>
<organism evidence="11 12">
    <name type="scientific">Mizuhopecten yessoensis</name>
    <name type="common">Japanese scallop</name>
    <name type="synonym">Patinopecten yessoensis</name>
    <dbReference type="NCBI Taxonomy" id="6573"/>
    <lineage>
        <taxon>Eukaryota</taxon>
        <taxon>Metazoa</taxon>
        <taxon>Spiralia</taxon>
        <taxon>Lophotrochozoa</taxon>
        <taxon>Mollusca</taxon>
        <taxon>Bivalvia</taxon>
        <taxon>Autobranchia</taxon>
        <taxon>Pteriomorphia</taxon>
        <taxon>Pectinida</taxon>
        <taxon>Pectinoidea</taxon>
        <taxon>Pectinidae</taxon>
        <taxon>Mizuhopecten</taxon>
    </lineage>
</organism>
<dbReference type="OrthoDB" id="2019572at2759"/>
<keyword evidence="3 11" id="KW-0328">Glycosyltransferase</keyword>
<evidence type="ECO:0000256" key="7">
    <source>
        <dbReference type="ARBA" id="ARBA00022989"/>
    </source>
</evidence>
<evidence type="ECO:0000256" key="1">
    <source>
        <dbReference type="ARBA" id="ARBA00004606"/>
    </source>
</evidence>
<dbReference type="Proteomes" id="UP000242188">
    <property type="component" value="Unassembled WGS sequence"/>
</dbReference>
<comment type="subcellular location">
    <subcellularLocation>
        <location evidence="1">Membrane</location>
        <topology evidence="1">Single-pass type II membrane protein</topology>
    </subcellularLocation>
</comment>
<evidence type="ECO:0000256" key="4">
    <source>
        <dbReference type="ARBA" id="ARBA00022679"/>
    </source>
</evidence>
<evidence type="ECO:0000256" key="2">
    <source>
        <dbReference type="ARBA" id="ARBA00004922"/>
    </source>
</evidence>
<evidence type="ECO:0000256" key="3">
    <source>
        <dbReference type="ARBA" id="ARBA00022676"/>
    </source>
</evidence>
<sequence length="329" mass="38738">MTIKRKSSPPVYEKLTKDCRIFKHRRKYITSYLTQEEREFPIAYSMVVYKDLEQVERLLRAIYRPQNHYCIHVDLKVKTNFRETLSKITDCFENVFITKKSIDVRWGKFSVLEPELVCMSELWKYKNWKYFINLTGQDFPLRTNAELVKILKFFNGSNDVNVADKSAKNTRWSNAGDAPAGIRPVKGSLHVAVNRHFVDYVLHNDTAKKLLDWCKKTEIPDETFFVSLHYNKHLGIQGSSTGETRMYRTRFKTWAGSYLPCKGKHVRNICIYGVGDLPLLKTRPELFVNKFHLDFEPFVLDCMEEMIYNRTRDGYLQSLTFNTTTYNVN</sequence>